<comment type="caution">
    <text evidence="2">The sequence shown here is derived from an EMBL/GenBank/DDBJ whole genome shotgun (WGS) entry which is preliminary data.</text>
</comment>
<dbReference type="GO" id="GO:0003677">
    <property type="term" value="F:DNA binding"/>
    <property type="evidence" value="ECO:0007669"/>
    <property type="project" value="UniProtKB-KW"/>
</dbReference>
<keyword evidence="1" id="KW-0539">Nucleus</keyword>
<dbReference type="AlphaFoldDB" id="A0A2P6RHH8"/>
<dbReference type="Proteomes" id="UP000238479">
    <property type="component" value="Chromosome 3"/>
</dbReference>
<dbReference type="Gene3D" id="1.10.10.60">
    <property type="entry name" value="Homeodomain-like"/>
    <property type="match status" value="1"/>
</dbReference>
<keyword evidence="2" id="KW-0371">Homeobox</keyword>
<dbReference type="SUPFAM" id="SSF46689">
    <property type="entry name" value="Homeodomain-like"/>
    <property type="match status" value="1"/>
</dbReference>
<dbReference type="CDD" id="cd00167">
    <property type="entry name" value="SANT"/>
    <property type="match status" value="1"/>
</dbReference>
<proteinExistence type="predicted"/>
<dbReference type="Gramene" id="PRQ45885">
    <property type="protein sequence ID" value="PRQ45885"/>
    <property type="gene ID" value="RchiOBHm_Chr3g0496521"/>
</dbReference>
<sequence>MLLRLDGLDKKKFDGSRPSATFSIGLRRVPISCDVRFQPCIDIHKEQRQSRGGRGQLCLVGGLMASLAMAPVQDDDDDQYGEISFSPAAVGVQLKDQLSSGNDYAPKVRKPYTITKQRERWTEEEHNKFLEALKLHVQAWRKIQATPTPSPSPIAPPPP</sequence>
<organism evidence="2 3">
    <name type="scientific">Rosa chinensis</name>
    <name type="common">China rose</name>
    <dbReference type="NCBI Taxonomy" id="74649"/>
    <lineage>
        <taxon>Eukaryota</taxon>
        <taxon>Viridiplantae</taxon>
        <taxon>Streptophyta</taxon>
        <taxon>Embryophyta</taxon>
        <taxon>Tracheophyta</taxon>
        <taxon>Spermatophyta</taxon>
        <taxon>Magnoliopsida</taxon>
        <taxon>eudicotyledons</taxon>
        <taxon>Gunneridae</taxon>
        <taxon>Pentapetalae</taxon>
        <taxon>rosids</taxon>
        <taxon>fabids</taxon>
        <taxon>Rosales</taxon>
        <taxon>Rosaceae</taxon>
        <taxon>Rosoideae</taxon>
        <taxon>Rosoideae incertae sedis</taxon>
        <taxon>Rosa</taxon>
    </lineage>
</organism>
<dbReference type="InterPro" id="IPR009057">
    <property type="entry name" value="Homeodomain-like_sf"/>
</dbReference>
<dbReference type="EMBL" id="PDCK01000041">
    <property type="protein sequence ID" value="PRQ45885.1"/>
    <property type="molecule type" value="Genomic_DNA"/>
</dbReference>
<protein>
    <submittedName>
        <fullName evidence="2">Putative Homeobox domain-containing protein</fullName>
    </submittedName>
</protein>
<keyword evidence="3" id="KW-1185">Reference proteome</keyword>
<dbReference type="STRING" id="74649.A0A2P6RHH8"/>
<keyword evidence="2" id="KW-0238">DNA-binding</keyword>
<evidence type="ECO:0000256" key="1">
    <source>
        <dbReference type="ARBA" id="ARBA00023242"/>
    </source>
</evidence>
<dbReference type="PANTHER" id="PTHR12802:SF155">
    <property type="entry name" value="DEUBIQUITINASE MYSM1"/>
    <property type="match status" value="1"/>
</dbReference>
<dbReference type="PANTHER" id="PTHR12802">
    <property type="entry name" value="SWI/SNF COMPLEX-RELATED"/>
    <property type="match status" value="1"/>
</dbReference>
<reference evidence="2 3" key="1">
    <citation type="journal article" date="2018" name="Nat. Genet.">
        <title>The Rosa genome provides new insights in the design of modern roses.</title>
        <authorList>
            <person name="Bendahmane M."/>
        </authorList>
    </citation>
    <scope>NUCLEOTIDE SEQUENCE [LARGE SCALE GENOMIC DNA]</scope>
    <source>
        <strain evidence="3">cv. Old Blush</strain>
    </source>
</reference>
<accession>A0A2P6RHH8</accession>
<gene>
    <name evidence="2" type="ORF">RchiOBHm_Chr3g0496521</name>
</gene>
<evidence type="ECO:0000313" key="2">
    <source>
        <dbReference type="EMBL" id="PRQ45885.1"/>
    </source>
</evidence>
<evidence type="ECO:0000313" key="3">
    <source>
        <dbReference type="Proteomes" id="UP000238479"/>
    </source>
</evidence>
<name>A0A2P6RHH8_ROSCH</name>
<dbReference type="InterPro" id="IPR001005">
    <property type="entry name" value="SANT/Myb"/>
</dbReference>